<dbReference type="Gene3D" id="3.40.50.10180">
    <property type="entry name" value="Glycerate kinase, MOFRL-like N-terminal domain"/>
    <property type="match status" value="1"/>
</dbReference>
<comment type="similarity">
    <text evidence="1">Belongs to the glycerate kinase type-2 family.</text>
</comment>
<evidence type="ECO:0000313" key="5">
    <source>
        <dbReference type="RefSeq" id="XP_017780437.1"/>
    </source>
</evidence>
<dbReference type="Proteomes" id="UP000695000">
    <property type="component" value="Unplaced"/>
</dbReference>
<accession>A0ABM1N0T7</accession>
<dbReference type="InterPro" id="IPR025286">
    <property type="entry name" value="MOFRL_assoc_dom"/>
</dbReference>
<dbReference type="GeneID" id="108565465"/>
<protein>
    <submittedName>
        <fullName evidence="5">Glycerate kinase</fullName>
    </submittedName>
</protein>
<sequence length="436" mass="46991">MKYVRDAKTIFLNAVGAVQPQNFLRNRVKVSSGKLHVDAETFPLNRPCHIVGFGKAVLGMAVEMENILSSNLRSGILSIPAGTQECFKDQPQLLLKNNSVLRIFEGAKDNIPDLDAMEAAKAIKDLCVGLTKDDLLLVLISGGGSALLPLPKFGLSLDEKQKIIKNLSKGGANIIELNCVRKMLSELKGGGLAQIAYPCRVVTLILSDIVGDPIDSIASGPTVENKDAHLAMEVINKYNVDISEIALNILQQPKLESFNYNHVANFIIGNNEIACEAAKRSAVNLGYNKVELFSKDIQGDVVDVAKRYLQIALDEVKKNETVCIIGAGEPTVVVKGNGLGGRNQQLALEFSKIACEAGLDFCFLSCGTDGIDGPTDAAGAVSTTVIGGLQEIDDFLENNDAYSFFSRYQNGEFLVKTGHTGTNVMDLHILILKPKT</sequence>
<dbReference type="InterPro" id="IPR039760">
    <property type="entry name" value="MOFRL_protein"/>
</dbReference>
<name>A0ABM1N0T7_NICVS</name>
<keyword evidence="5" id="KW-0808">Transferase</keyword>
<dbReference type="Pfam" id="PF13660">
    <property type="entry name" value="DUF4147"/>
    <property type="match status" value="1"/>
</dbReference>
<keyword evidence="5" id="KW-0418">Kinase</keyword>
<dbReference type="RefSeq" id="XP_017780437.1">
    <property type="nucleotide sequence ID" value="XM_017924948.1"/>
</dbReference>
<dbReference type="InterPro" id="IPR007835">
    <property type="entry name" value="MOFRL"/>
</dbReference>
<proteinExistence type="inferred from homology"/>
<evidence type="ECO:0000256" key="1">
    <source>
        <dbReference type="ARBA" id="ARBA00005393"/>
    </source>
</evidence>
<dbReference type="GO" id="GO:0016301">
    <property type="term" value="F:kinase activity"/>
    <property type="evidence" value="ECO:0007669"/>
    <property type="project" value="UniProtKB-KW"/>
</dbReference>
<reference evidence="5" key="1">
    <citation type="submission" date="2025-08" db="UniProtKB">
        <authorList>
            <consortium name="RefSeq"/>
        </authorList>
    </citation>
    <scope>IDENTIFICATION</scope>
    <source>
        <tissue evidence="5">Whole Larva</tissue>
    </source>
</reference>
<evidence type="ECO:0000313" key="4">
    <source>
        <dbReference type="Proteomes" id="UP000695000"/>
    </source>
</evidence>
<keyword evidence="4" id="KW-1185">Reference proteome</keyword>
<dbReference type="Gene3D" id="3.40.1480.10">
    <property type="entry name" value="MOFRL domain"/>
    <property type="match status" value="1"/>
</dbReference>
<dbReference type="InterPro" id="IPR037035">
    <property type="entry name" value="GK-like_C_sf"/>
</dbReference>
<gene>
    <name evidence="5" type="primary">LOC108565465</name>
</gene>
<dbReference type="InterPro" id="IPR038614">
    <property type="entry name" value="GK_N_sf"/>
</dbReference>
<dbReference type="PANTHER" id="PTHR12227:SF0">
    <property type="entry name" value="GLYCERATE KINASE"/>
    <property type="match status" value="1"/>
</dbReference>
<dbReference type="Pfam" id="PF05161">
    <property type="entry name" value="MOFRL"/>
    <property type="match status" value="1"/>
</dbReference>
<evidence type="ECO:0000259" key="3">
    <source>
        <dbReference type="Pfam" id="PF13660"/>
    </source>
</evidence>
<dbReference type="SUPFAM" id="SSF82544">
    <property type="entry name" value="GckA/TtuD-like"/>
    <property type="match status" value="1"/>
</dbReference>
<evidence type="ECO:0000259" key="2">
    <source>
        <dbReference type="Pfam" id="PF05161"/>
    </source>
</evidence>
<feature type="domain" description="MOFRL" evidence="2">
    <location>
        <begin position="322"/>
        <end position="426"/>
    </location>
</feature>
<feature type="domain" description="MOFRL-associated" evidence="3">
    <location>
        <begin position="7"/>
        <end position="245"/>
    </location>
</feature>
<dbReference type="PANTHER" id="PTHR12227">
    <property type="entry name" value="GLYCERATE KINASE"/>
    <property type="match status" value="1"/>
</dbReference>
<organism evidence="4 5">
    <name type="scientific">Nicrophorus vespilloides</name>
    <name type="common">Boreal carrion beetle</name>
    <dbReference type="NCBI Taxonomy" id="110193"/>
    <lineage>
        <taxon>Eukaryota</taxon>
        <taxon>Metazoa</taxon>
        <taxon>Ecdysozoa</taxon>
        <taxon>Arthropoda</taxon>
        <taxon>Hexapoda</taxon>
        <taxon>Insecta</taxon>
        <taxon>Pterygota</taxon>
        <taxon>Neoptera</taxon>
        <taxon>Endopterygota</taxon>
        <taxon>Coleoptera</taxon>
        <taxon>Polyphaga</taxon>
        <taxon>Staphyliniformia</taxon>
        <taxon>Silphidae</taxon>
        <taxon>Nicrophorinae</taxon>
        <taxon>Nicrophorus</taxon>
    </lineage>
</organism>